<comment type="pathway">
    <text evidence="1 7 8">Carbohydrate degradation; glycolysis; D-glyceraldehyde 3-phosphate from glycerone phosphate: step 1/1.</text>
</comment>
<dbReference type="EMBL" id="CP002116">
    <property type="protein sequence ID" value="ADK81557.1"/>
    <property type="molecule type" value="Genomic_DNA"/>
</dbReference>
<dbReference type="STRING" id="573413.Spirs_2443"/>
<dbReference type="GO" id="GO:0006096">
    <property type="term" value="P:glycolytic process"/>
    <property type="evidence" value="ECO:0007669"/>
    <property type="project" value="UniProtKB-UniRule"/>
</dbReference>
<proteinExistence type="inferred from homology"/>
<dbReference type="PANTHER" id="PTHR21139">
    <property type="entry name" value="TRIOSEPHOSPHATE ISOMERASE"/>
    <property type="match status" value="1"/>
</dbReference>
<dbReference type="GO" id="GO:0006094">
    <property type="term" value="P:gluconeogenesis"/>
    <property type="evidence" value="ECO:0007669"/>
    <property type="project" value="UniProtKB-UniRule"/>
</dbReference>
<comment type="similarity">
    <text evidence="2 7 8">Belongs to the triosephosphate isomerase family.</text>
</comment>
<feature type="binding site" evidence="7">
    <location>
        <position position="171"/>
    </location>
    <ligand>
        <name>substrate</name>
    </ligand>
</feature>
<keyword evidence="4 7" id="KW-0963">Cytoplasm</keyword>
<evidence type="ECO:0000256" key="2">
    <source>
        <dbReference type="ARBA" id="ARBA00007422"/>
    </source>
</evidence>
<organism evidence="9 10">
    <name type="scientific">Sediminispirochaeta smaragdinae (strain DSM 11293 / JCM 15392 / SEBR 4228)</name>
    <name type="common">Spirochaeta smaragdinae</name>
    <dbReference type="NCBI Taxonomy" id="573413"/>
    <lineage>
        <taxon>Bacteria</taxon>
        <taxon>Pseudomonadati</taxon>
        <taxon>Spirochaetota</taxon>
        <taxon>Spirochaetia</taxon>
        <taxon>Spirochaetales</taxon>
        <taxon>Spirochaetaceae</taxon>
        <taxon>Sediminispirochaeta</taxon>
    </lineage>
</organism>
<gene>
    <name evidence="7" type="primary">tpiA</name>
    <name evidence="9" type="ordered locus">Spirs_2443</name>
</gene>
<dbReference type="AlphaFoldDB" id="E1R3C6"/>
<dbReference type="InterPro" id="IPR022896">
    <property type="entry name" value="TrioseP_Isoase_bac/euk"/>
</dbReference>
<dbReference type="HOGENOM" id="CLU_024251_2_3_12"/>
<evidence type="ECO:0000313" key="10">
    <source>
        <dbReference type="Proteomes" id="UP000002318"/>
    </source>
</evidence>
<protein>
    <recommendedName>
        <fullName evidence="7 8">Triosephosphate isomerase</fullName>
        <shortName evidence="7">TIM</shortName>
        <shortName evidence="7">TPI</shortName>
        <ecNumber evidence="7 8">5.3.1.1</ecNumber>
    </recommendedName>
    <alternativeName>
        <fullName evidence="7">Triose-phosphate isomerase</fullName>
    </alternativeName>
</protein>
<dbReference type="FunFam" id="3.20.20.70:FF:000016">
    <property type="entry name" value="Triosephosphate isomerase"/>
    <property type="match status" value="1"/>
</dbReference>
<reference evidence="9 10" key="1">
    <citation type="journal article" date="2010" name="Stand. Genomic Sci.">
        <title>Complete genome sequence of Spirochaeta smaragdinae type strain (SEBR 4228).</title>
        <authorList>
            <person name="Mavromatis K."/>
            <person name="Yasawong M."/>
            <person name="Chertkov O."/>
            <person name="Lapidus A."/>
            <person name="Lucas S."/>
            <person name="Nolan M."/>
            <person name="Del Rio T.G."/>
            <person name="Tice H."/>
            <person name="Cheng J.F."/>
            <person name="Pitluck S."/>
            <person name="Liolios K."/>
            <person name="Ivanova N."/>
            <person name="Tapia R."/>
            <person name="Han C."/>
            <person name="Bruce D."/>
            <person name="Goodwin L."/>
            <person name="Pati A."/>
            <person name="Chen A."/>
            <person name="Palaniappan K."/>
            <person name="Land M."/>
            <person name="Hauser L."/>
            <person name="Chang Y.J."/>
            <person name="Jeffries C.D."/>
            <person name="Detter J.C."/>
            <person name="Rohde M."/>
            <person name="Brambilla E."/>
            <person name="Spring S."/>
            <person name="Goker M."/>
            <person name="Sikorski J."/>
            <person name="Woyke T."/>
            <person name="Bristow J."/>
            <person name="Eisen J.A."/>
            <person name="Markowitz V."/>
            <person name="Hugenholtz P."/>
            <person name="Klenk H.P."/>
            <person name="Kyrpides N.C."/>
        </authorList>
    </citation>
    <scope>NUCLEOTIDE SEQUENCE [LARGE SCALE GENOMIC DNA]</scope>
    <source>
        <strain evidence="10">DSM 11293 / JCM 15392 / SEBR 4228</strain>
    </source>
</reference>
<dbReference type="UniPathway" id="UPA00109">
    <property type="reaction ID" value="UER00189"/>
</dbReference>
<dbReference type="OrthoDB" id="9809429at2"/>
<dbReference type="GO" id="GO:0004807">
    <property type="term" value="F:triose-phosphate isomerase activity"/>
    <property type="evidence" value="ECO:0007669"/>
    <property type="project" value="UniProtKB-UniRule"/>
</dbReference>
<dbReference type="GO" id="GO:0019563">
    <property type="term" value="P:glycerol catabolic process"/>
    <property type="evidence" value="ECO:0007669"/>
    <property type="project" value="TreeGrafter"/>
</dbReference>
<dbReference type="eggNOG" id="COG0149">
    <property type="taxonomic scope" value="Bacteria"/>
</dbReference>
<evidence type="ECO:0000256" key="8">
    <source>
        <dbReference type="RuleBase" id="RU363013"/>
    </source>
</evidence>
<feature type="binding site" evidence="7">
    <location>
        <begin position="232"/>
        <end position="233"/>
    </location>
    <ligand>
        <name>substrate</name>
    </ligand>
</feature>
<evidence type="ECO:0000256" key="6">
    <source>
        <dbReference type="ARBA" id="ARBA00023235"/>
    </source>
</evidence>
<dbReference type="InterPro" id="IPR013785">
    <property type="entry name" value="Aldolase_TIM"/>
</dbReference>
<keyword evidence="6 7" id="KW-0413">Isomerase</keyword>
<evidence type="ECO:0000256" key="3">
    <source>
        <dbReference type="ARBA" id="ARBA00022432"/>
    </source>
</evidence>
<comment type="subunit">
    <text evidence="7 8">Homodimer.</text>
</comment>
<dbReference type="Proteomes" id="UP000002318">
    <property type="component" value="Chromosome"/>
</dbReference>
<evidence type="ECO:0000256" key="5">
    <source>
        <dbReference type="ARBA" id="ARBA00023152"/>
    </source>
</evidence>
<dbReference type="UniPathway" id="UPA00138"/>
<dbReference type="PROSITE" id="PS00171">
    <property type="entry name" value="TIM_1"/>
    <property type="match status" value="1"/>
</dbReference>
<comment type="function">
    <text evidence="7">Involved in the gluconeogenesis. Catalyzes stereospecifically the conversion of dihydroxyacetone phosphate (DHAP) to D-glyceraldehyde-3-phosphate (G3P).</text>
</comment>
<feature type="active site" description="Electrophile" evidence="7">
    <location>
        <position position="93"/>
    </location>
</feature>
<evidence type="ECO:0000256" key="1">
    <source>
        <dbReference type="ARBA" id="ARBA00004680"/>
    </source>
</evidence>
<comment type="subcellular location">
    <subcellularLocation>
        <location evidence="7 8">Cytoplasm</location>
    </subcellularLocation>
</comment>
<dbReference type="Pfam" id="PF00121">
    <property type="entry name" value="TIM"/>
    <property type="match status" value="1"/>
</dbReference>
<feature type="binding site" evidence="7">
    <location>
        <begin position="9"/>
        <end position="11"/>
    </location>
    <ligand>
        <name>substrate</name>
    </ligand>
</feature>
<keyword evidence="5 7" id="KW-0324">Glycolysis</keyword>
<dbReference type="Gene3D" id="3.20.20.70">
    <property type="entry name" value="Aldolase class I"/>
    <property type="match status" value="1"/>
</dbReference>
<dbReference type="InterPro" id="IPR020861">
    <property type="entry name" value="Triosephosphate_isomerase_AS"/>
</dbReference>
<dbReference type="InterPro" id="IPR035990">
    <property type="entry name" value="TIM_sf"/>
</dbReference>
<dbReference type="RefSeq" id="WP_013255020.1">
    <property type="nucleotide sequence ID" value="NC_014364.1"/>
</dbReference>
<sequence>MRKTFIAGNWKMHKTVSEAVALAKELVPAADGNSRYLIAPPFTALSAVGEVVKGTPLLLGAQNMSNAESGAHTGEVSVHMLKDVGVQVVILGHSERRLIYGEKDAFINEKVKLALDNDLEVILCVGETLEQREAGEVEQVVRTQVEGGLKGIPEGFLDKVTIAYEPVWAIGTGKTATPEDADAVHAFIRKVIKEMYGDKAAEAMVIQYGGSVKPGNVKELMAMKNIDGALVGGAALKAETFVPIMKYDS</sequence>
<keyword evidence="3 7" id="KW-0312">Gluconeogenesis</keyword>
<dbReference type="InterPro" id="IPR000652">
    <property type="entry name" value="Triosephosphate_isomerase"/>
</dbReference>
<dbReference type="PANTHER" id="PTHR21139:SF42">
    <property type="entry name" value="TRIOSEPHOSPHATE ISOMERASE"/>
    <property type="match status" value="1"/>
</dbReference>
<name>E1R3C6_SEDSS</name>
<dbReference type="HAMAP" id="MF_00147_B">
    <property type="entry name" value="TIM_B"/>
    <property type="match status" value="1"/>
</dbReference>
<dbReference type="PROSITE" id="PS51440">
    <property type="entry name" value="TIM_2"/>
    <property type="match status" value="1"/>
</dbReference>
<evidence type="ECO:0000256" key="7">
    <source>
        <dbReference type="HAMAP-Rule" id="MF_00147"/>
    </source>
</evidence>
<dbReference type="GO" id="GO:0005829">
    <property type="term" value="C:cytosol"/>
    <property type="evidence" value="ECO:0007669"/>
    <property type="project" value="TreeGrafter"/>
</dbReference>
<evidence type="ECO:0000313" key="9">
    <source>
        <dbReference type="EMBL" id="ADK81557.1"/>
    </source>
</evidence>
<keyword evidence="10" id="KW-1185">Reference proteome</keyword>
<evidence type="ECO:0000256" key="4">
    <source>
        <dbReference type="ARBA" id="ARBA00022490"/>
    </source>
</evidence>
<dbReference type="KEGG" id="ssm:Spirs_2443"/>
<feature type="active site" description="Proton acceptor" evidence="7">
    <location>
        <position position="165"/>
    </location>
</feature>
<dbReference type="NCBIfam" id="TIGR00419">
    <property type="entry name" value="tim"/>
    <property type="match status" value="1"/>
</dbReference>
<accession>E1R3C6</accession>
<feature type="binding site" evidence="7">
    <location>
        <position position="211"/>
    </location>
    <ligand>
        <name>substrate</name>
    </ligand>
</feature>
<comment type="pathway">
    <text evidence="7 8">Carbohydrate biosynthesis; gluconeogenesis.</text>
</comment>
<dbReference type="SUPFAM" id="SSF51351">
    <property type="entry name" value="Triosephosphate isomerase (TIM)"/>
    <property type="match status" value="1"/>
</dbReference>
<dbReference type="CDD" id="cd00311">
    <property type="entry name" value="TIM"/>
    <property type="match status" value="1"/>
</dbReference>
<dbReference type="GO" id="GO:0046166">
    <property type="term" value="P:glyceraldehyde-3-phosphate biosynthetic process"/>
    <property type="evidence" value="ECO:0007669"/>
    <property type="project" value="TreeGrafter"/>
</dbReference>
<comment type="catalytic activity">
    <reaction evidence="7 8">
        <text>D-glyceraldehyde 3-phosphate = dihydroxyacetone phosphate</text>
        <dbReference type="Rhea" id="RHEA:18585"/>
        <dbReference type="ChEBI" id="CHEBI:57642"/>
        <dbReference type="ChEBI" id="CHEBI:59776"/>
        <dbReference type="EC" id="5.3.1.1"/>
    </reaction>
</comment>
<dbReference type="EC" id="5.3.1.1" evidence="7 8"/>